<feature type="region of interest" description="Disordered" evidence="1">
    <location>
        <begin position="860"/>
        <end position="918"/>
    </location>
</feature>
<dbReference type="SUPFAM" id="SSF82199">
    <property type="entry name" value="SET domain"/>
    <property type="match status" value="1"/>
</dbReference>
<feature type="domain" description="SET" evidence="2">
    <location>
        <begin position="1"/>
        <end position="69"/>
    </location>
</feature>
<dbReference type="EMBL" id="VCAZ01000049">
    <property type="protein sequence ID" value="TSM77406.1"/>
    <property type="molecule type" value="Genomic_DNA"/>
</dbReference>
<dbReference type="PANTHER" id="PTHR33480:SF5">
    <property type="entry name" value="SI:DKEY-51D8.9"/>
    <property type="match status" value="1"/>
</dbReference>
<comment type="caution">
    <text evidence="3">The sequence shown here is derived from an EMBL/GenBank/DDBJ whole genome shotgun (WGS) entry which is preliminary data.</text>
</comment>
<keyword evidence="4" id="KW-1185">Reference proteome</keyword>
<reference evidence="3 4" key="1">
    <citation type="journal article" date="2019" name="Genome Biol. Evol.">
        <title>Whole-Genome Sequencing of the Giant Devil Catfish, Bagarius yarrelli.</title>
        <authorList>
            <person name="Jiang W."/>
            <person name="Lv Y."/>
            <person name="Cheng L."/>
            <person name="Yang K."/>
            <person name="Chao B."/>
            <person name="Wang X."/>
            <person name="Li Y."/>
            <person name="Pan X."/>
            <person name="You X."/>
            <person name="Zhang Y."/>
            <person name="Yang J."/>
            <person name="Li J."/>
            <person name="Zhang X."/>
            <person name="Liu S."/>
            <person name="Sun C."/>
            <person name="Yang J."/>
            <person name="Shi Q."/>
        </authorList>
    </citation>
    <scope>NUCLEOTIDE SEQUENCE [LARGE SCALE GENOMIC DNA]</scope>
    <source>
        <strain evidence="3">JWS20170419001</strain>
        <tissue evidence="3">Muscle</tissue>
    </source>
</reference>
<name>A0A556U564_BAGYA</name>
<dbReference type="Pfam" id="PF00856">
    <property type="entry name" value="SET"/>
    <property type="match status" value="1"/>
</dbReference>
<feature type="compositionally biased region" description="Basic and acidic residues" evidence="1">
    <location>
        <begin position="271"/>
        <end position="281"/>
    </location>
</feature>
<dbReference type="AlphaFoldDB" id="A0A556U564"/>
<feature type="compositionally biased region" description="Polar residues" evidence="1">
    <location>
        <begin position="175"/>
        <end position="205"/>
    </location>
</feature>
<dbReference type="PROSITE" id="PS50280">
    <property type="entry name" value="SET"/>
    <property type="match status" value="1"/>
</dbReference>
<feature type="region of interest" description="Disordered" evidence="1">
    <location>
        <begin position="978"/>
        <end position="1039"/>
    </location>
</feature>
<evidence type="ECO:0000259" key="2">
    <source>
        <dbReference type="PROSITE" id="PS50280"/>
    </source>
</evidence>
<feature type="region of interest" description="Disordered" evidence="1">
    <location>
        <begin position="158"/>
        <end position="205"/>
    </location>
</feature>
<feature type="compositionally biased region" description="Basic and acidic residues" evidence="1">
    <location>
        <begin position="874"/>
        <end position="884"/>
    </location>
</feature>
<keyword evidence="3" id="KW-0489">Methyltransferase</keyword>
<evidence type="ECO:0000313" key="3">
    <source>
        <dbReference type="EMBL" id="TSM77406.1"/>
    </source>
</evidence>
<organism evidence="3 4">
    <name type="scientific">Bagarius yarrelli</name>
    <name type="common">Goonch</name>
    <name type="synonym">Bagrus yarrelli</name>
    <dbReference type="NCBI Taxonomy" id="175774"/>
    <lineage>
        <taxon>Eukaryota</taxon>
        <taxon>Metazoa</taxon>
        <taxon>Chordata</taxon>
        <taxon>Craniata</taxon>
        <taxon>Vertebrata</taxon>
        <taxon>Euteleostomi</taxon>
        <taxon>Actinopterygii</taxon>
        <taxon>Neopterygii</taxon>
        <taxon>Teleostei</taxon>
        <taxon>Ostariophysi</taxon>
        <taxon>Siluriformes</taxon>
        <taxon>Sisoridae</taxon>
        <taxon>Sisorinae</taxon>
        <taxon>Bagarius</taxon>
    </lineage>
</organism>
<dbReference type="PANTHER" id="PTHR33480">
    <property type="entry name" value="SET DOMAIN-CONTAINING PROTEIN-RELATED"/>
    <property type="match status" value="1"/>
</dbReference>
<sequence length="1225" mass="137262">MLTFVMSVDIFCIHSIDASVDDGSFGRLINDDSNPNAKVKIIFISRIPHLCLFALRDIQPGEEITYDYGGYDLPWRRGTHECEKEEPVRADKATQTEGENTSVEEIIWKYIPYQCLTSEHQTPVNESTSISEDPATSRQMTDEVKGMECNDRAEQILAQPHTSMDTEPPYAKESYPTSTAQQHLEQQLTDNQQCEEQSDPMSAAQSMCEEVQLTCQDEACQMQSSEADQDLELSNEESNDEIISSDEEFIPDSDKESDDDSDMEKPKKKSKTPDASKKVEEQANPSTQNHLITQATKLNFCFVCGKSCSKIARHLKIHRKDNIEIATAFKLGKNSKERSRILEVLRNRGNYQHNNSVLSEGSGLIKVKRTPKTDIDTQKLEFCMYCKGLYSRKMLWKHARRCTSNPEKEAPKTSRTVLGLAALAQCPHLQNISEDVKKMICDMHQDEVAQLVRNDEYVLKLAQDFYDKKGNSKEKHAFIRQTIRCLGKLLILLKNKFAIRNLAEAIKPSSFPMIIETVKEIAEYNDVTKCYSIPSLARRIGLALRKFCVLTAQKAFAVGDRILIQATYTFTELFNNAKSDFALGEIVSLGKFFLLPFINDVRKVHCYLEKAAHSAMKELRETPSAQSYANLCKVTLAQILLFNRRHGEVSQLTIKSFQERDRTNHPEISDFLSELEKVFCADYCKILVRQKVGPLVPIILTPDMIDALMLLTEMRERCSVLKSNIFVFGQPKSNKCYRGENALRICASECDAMIPNNLTSIKISRHISTLTQFLSLKNHELEKLAKFIGHDISLQKEYYRQSEAVPRLAKICKLLLAIEKGKAADILRHSLDAITLPAFLEDPMTRYKFSMHKMYRTKTNTTNYGASEPKRKKLDNESASKEQVNKSTSKKQVNKSTSKEQQNKSTSKEQQNNKKKWTEEEQNAIMKHFKRHIYYGKLATIQESRRCQMLEQPVLDGRTIQKIRDFVRNAGVSVRKKMSFKKCLKKHVTSPSQPAMPNSPSVQSPESTNISASSEPSSQTTNPTSSSEISPPTTDLNKPIILFPQNANSTATTTLPSQVTLSTTPNAAHPQAKLIYIKVQANNSANQTTTSLPITSQAANPSIVPAGLMVPLPAITSISSANVLQIPQVANSSIIIPQLLNPTGFSQPHLQPASLICGGVLVPQAPNSTTVRNILTLPAAQSQSFTTVPSQIAVLDNVTPPAQAANISNIGILTLPNQPQQHSSI</sequence>
<proteinExistence type="predicted"/>
<dbReference type="Gene3D" id="2.170.270.10">
    <property type="entry name" value="SET domain"/>
    <property type="match status" value="1"/>
</dbReference>
<dbReference type="OrthoDB" id="5376140at2759"/>
<accession>A0A556U564</accession>
<dbReference type="GO" id="GO:0008168">
    <property type="term" value="F:methyltransferase activity"/>
    <property type="evidence" value="ECO:0007669"/>
    <property type="project" value="UniProtKB-KW"/>
</dbReference>
<feature type="region of interest" description="Disordered" evidence="1">
    <location>
        <begin position="223"/>
        <end position="289"/>
    </location>
</feature>
<feature type="compositionally biased region" description="Acidic residues" evidence="1">
    <location>
        <begin position="227"/>
        <end position="262"/>
    </location>
</feature>
<evidence type="ECO:0000256" key="1">
    <source>
        <dbReference type="SAM" id="MobiDB-lite"/>
    </source>
</evidence>
<dbReference type="CDD" id="cd08161">
    <property type="entry name" value="SET"/>
    <property type="match status" value="1"/>
</dbReference>
<keyword evidence="3" id="KW-0808">Transferase</keyword>
<dbReference type="InterPro" id="IPR001214">
    <property type="entry name" value="SET_dom"/>
</dbReference>
<protein>
    <submittedName>
        <fullName evidence="3">Histone-lysine N-methyltransferase pr-set7</fullName>
    </submittedName>
</protein>
<dbReference type="Proteomes" id="UP000319801">
    <property type="component" value="Unassembled WGS sequence"/>
</dbReference>
<feature type="compositionally biased region" description="Polar residues" evidence="1">
    <location>
        <begin position="989"/>
        <end position="1012"/>
    </location>
</feature>
<gene>
    <name evidence="3" type="ORF">Baya_6156</name>
</gene>
<feature type="region of interest" description="Disordered" evidence="1">
    <location>
        <begin position="122"/>
        <end position="143"/>
    </location>
</feature>
<feature type="compositionally biased region" description="Low complexity" evidence="1">
    <location>
        <begin position="1013"/>
        <end position="1034"/>
    </location>
</feature>
<feature type="compositionally biased region" description="Basic residues" evidence="1">
    <location>
        <begin position="978"/>
        <end position="988"/>
    </location>
</feature>
<evidence type="ECO:0000313" key="4">
    <source>
        <dbReference type="Proteomes" id="UP000319801"/>
    </source>
</evidence>
<dbReference type="InterPro" id="IPR046341">
    <property type="entry name" value="SET_dom_sf"/>
</dbReference>
<dbReference type="GO" id="GO:0032259">
    <property type="term" value="P:methylation"/>
    <property type="evidence" value="ECO:0007669"/>
    <property type="project" value="UniProtKB-KW"/>
</dbReference>
<feature type="compositionally biased region" description="Polar residues" evidence="1">
    <location>
        <begin position="122"/>
        <end position="139"/>
    </location>
</feature>